<dbReference type="NCBIfam" id="TIGR00229">
    <property type="entry name" value="sensory_box"/>
    <property type="match status" value="2"/>
</dbReference>
<dbReference type="Gene3D" id="3.20.20.450">
    <property type="entry name" value="EAL domain"/>
    <property type="match status" value="1"/>
</dbReference>
<dbReference type="PROSITE" id="PS50887">
    <property type="entry name" value="GGDEF"/>
    <property type="match status" value="1"/>
</dbReference>
<dbReference type="PROSITE" id="PS50113">
    <property type="entry name" value="PAC"/>
    <property type="match status" value="2"/>
</dbReference>
<dbReference type="RefSeq" id="WP_340270425.1">
    <property type="nucleotide sequence ID" value="NZ_JBBEOG010000006.1"/>
</dbReference>
<dbReference type="CDD" id="cd01948">
    <property type="entry name" value="EAL"/>
    <property type="match status" value="1"/>
</dbReference>
<dbReference type="InterPro" id="IPR001610">
    <property type="entry name" value="PAC"/>
</dbReference>
<dbReference type="InterPro" id="IPR000160">
    <property type="entry name" value="GGDEF_dom"/>
</dbReference>
<dbReference type="InterPro" id="IPR013655">
    <property type="entry name" value="PAS_fold_3"/>
</dbReference>
<evidence type="ECO:0000259" key="1">
    <source>
        <dbReference type="PROSITE" id="PS50112"/>
    </source>
</evidence>
<organism evidence="5 6">
    <name type="scientific">Aquipuribacter nitratireducens</name>
    <dbReference type="NCBI Taxonomy" id="650104"/>
    <lineage>
        <taxon>Bacteria</taxon>
        <taxon>Bacillati</taxon>
        <taxon>Actinomycetota</taxon>
        <taxon>Actinomycetes</taxon>
        <taxon>Micrococcales</taxon>
        <taxon>Intrasporangiaceae</taxon>
        <taxon>Aquipuribacter</taxon>
    </lineage>
</organism>
<feature type="domain" description="EAL" evidence="3">
    <location>
        <begin position="472"/>
        <end position="724"/>
    </location>
</feature>
<comment type="caution">
    <text evidence="5">The sequence shown here is derived from an EMBL/GenBank/DDBJ whole genome shotgun (WGS) entry which is preliminary data.</text>
</comment>
<feature type="domain" description="GGDEF" evidence="4">
    <location>
        <begin position="328"/>
        <end position="463"/>
    </location>
</feature>
<dbReference type="Pfam" id="PF00989">
    <property type="entry name" value="PAS"/>
    <property type="match status" value="1"/>
</dbReference>
<dbReference type="InterPro" id="IPR000700">
    <property type="entry name" value="PAS-assoc_C"/>
</dbReference>
<dbReference type="SMART" id="SM00267">
    <property type="entry name" value="GGDEF"/>
    <property type="match status" value="1"/>
</dbReference>
<gene>
    <name evidence="5" type="ORF">ACFPJ6_18255</name>
</gene>
<dbReference type="InterPro" id="IPR035919">
    <property type="entry name" value="EAL_sf"/>
</dbReference>
<dbReference type="CDD" id="cd01949">
    <property type="entry name" value="GGDEF"/>
    <property type="match status" value="1"/>
</dbReference>
<dbReference type="SUPFAM" id="SSF55785">
    <property type="entry name" value="PYP-like sensor domain (PAS domain)"/>
    <property type="match status" value="2"/>
</dbReference>
<dbReference type="SMART" id="SM00052">
    <property type="entry name" value="EAL"/>
    <property type="match status" value="1"/>
</dbReference>
<dbReference type="PANTHER" id="PTHR44757:SF2">
    <property type="entry name" value="BIOFILM ARCHITECTURE MAINTENANCE PROTEIN MBAA"/>
    <property type="match status" value="1"/>
</dbReference>
<evidence type="ECO:0000259" key="3">
    <source>
        <dbReference type="PROSITE" id="PS50883"/>
    </source>
</evidence>
<accession>A0ABW0GSZ9</accession>
<dbReference type="InterPro" id="IPR035965">
    <property type="entry name" value="PAS-like_dom_sf"/>
</dbReference>
<dbReference type="CDD" id="cd00130">
    <property type="entry name" value="PAS"/>
    <property type="match status" value="2"/>
</dbReference>
<dbReference type="InterPro" id="IPR043128">
    <property type="entry name" value="Rev_trsase/Diguanyl_cyclase"/>
</dbReference>
<dbReference type="SUPFAM" id="SSF55073">
    <property type="entry name" value="Nucleotide cyclase"/>
    <property type="match status" value="1"/>
</dbReference>
<dbReference type="Pfam" id="PF00990">
    <property type="entry name" value="GGDEF"/>
    <property type="match status" value="1"/>
</dbReference>
<dbReference type="PROSITE" id="PS50883">
    <property type="entry name" value="EAL"/>
    <property type="match status" value="1"/>
</dbReference>
<keyword evidence="6" id="KW-1185">Reference proteome</keyword>
<dbReference type="PANTHER" id="PTHR44757">
    <property type="entry name" value="DIGUANYLATE CYCLASE DGCP"/>
    <property type="match status" value="1"/>
</dbReference>
<sequence>MDTTAGAHEDRDAPTGAPLVGDDLLARYLAGDVDPAGPASHFRVLVEAMPGVAYIAAPGEEGDWHYISPRLRDVLGHDPAAWLADPAAWTRLLHPDDRDRVLAEEAARAADTGCQHVAEYRLLDTAGRYRWIRDEVTARATSGTAGSTVWFGVLSDVTALRESQEALRQSETALRAVLETAQDAFVAIDEDGRVVDWNLRAEQMFGRTRDEAVGLDLSLLIVPEAHRDAHTTAVQRRRGGPALRSGWRVETTGLRADGEEFPVEVVLWETRTGRSRRFNAFVRDVTERRQMQDHLQALAYGDSLTGLANRTRLTEELQAALDVPGREGAVALLFLDLDDFKSINDSLGHDAGDHVLRVAAQRLRDTCPDEALVSRFAGDEFAVLLPRVDDAAEAVAVAEQVGDSLRQPFGLHGRSRQVSCSVGVALHAGGGSDSAASDLMRDADAAMYEAKRAGKDRCRLFDPTLHAHALARLELQSDLASALERGETAVELQPVVNLRTGRLHGFEALLRWHHPTKGTIPPLTFVPLAEETGLIRALGAWVLLEACRHAASWPSWLGLSVSVNVSAVQLRDPDLVDTVRDVLRRTGLAADRLVLEVTESVLVDDTRSTAHLLHRLRDLGVRIAVDDFGTGYSSLGYLQHLPIDILKIDKSFLQDVPAPTDRTTVAGLVVLIAQALDLRVVAEGVERAEQVPALLQLGCRLAQGYHLGRPMTPAAARALTALVPHPRRRHVTA</sequence>
<dbReference type="Pfam" id="PF00563">
    <property type="entry name" value="EAL"/>
    <property type="match status" value="1"/>
</dbReference>
<dbReference type="SMART" id="SM00086">
    <property type="entry name" value="PAC"/>
    <property type="match status" value="2"/>
</dbReference>
<feature type="domain" description="PAS" evidence="1">
    <location>
        <begin position="170"/>
        <end position="224"/>
    </location>
</feature>
<feature type="domain" description="PAC" evidence="2">
    <location>
        <begin position="247"/>
        <end position="297"/>
    </location>
</feature>
<proteinExistence type="predicted"/>
<dbReference type="Pfam" id="PF08447">
    <property type="entry name" value="PAS_3"/>
    <property type="match status" value="1"/>
</dbReference>
<dbReference type="SUPFAM" id="SSF141868">
    <property type="entry name" value="EAL domain-like"/>
    <property type="match status" value="1"/>
</dbReference>
<protein>
    <submittedName>
        <fullName evidence="5">Bifunctional diguanylate cyclase/phosphodiesterase</fullName>
    </submittedName>
</protein>
<evidence type="ECO:0000313" key="5">
    <source>
        <dbReference type="EMBL" id="MFC5382713.1"/>
    </source>
</evidence>
<dbReference type="PROSITE" id="PS50112">
    <property type="entry name" value="PAS"/>
    <property type="match status" value="1"/>
</dbReference>
<name>A0ABW0GSZ9_9MICO</name>
<reference evidence="6" key="1">
    <citation type="journal article" date="2019" name="Int. J. Syst. Evol. Microbiol.">
        <title>The Global Catalogue of Microorganisms (GCM) 10K type strain sequencing project: providing services to taxonomists for standard genome sequencing and annotation.</title>
        <authorList>
            <consortium name="The Broad Institute Genomics Platform"/>
            <consortium name="The Broad Institute Genome Sequencing Center for Infectious Disease"/>
            <person name="Wu L."/>
            <person name="Ma J."/>
        </authorList>
    </citation>
    <scope>NUCLEOTIDE SEQUENCE [LARGE SCALE GENOMIC DNA]</scope>
    <source>
        <strain evidence="6">CCUG 43114</strain>
    </source>
</reference>
<dbReference type="InterPro" id="IPR000014">
    <property type="entry name" value="PAS"/>
</dbReference>
<evidence type="ECO:0000259" key="2">
    <source>
        <dbReference type="PROSITE" id="PS50113"/>
    </source>
</evidence>
<dbReference type="Gene3D" id="3.30.450.20">
    <property type="entry name" value="PAS domain"/>
    <property type="match status" value="2"/>
</dbReference>
<dbReference type="InterPro" id="IPR001633">
    <property type="entry name" value="EAL_dom"/>
</dbReference>
<dbReference type="InterPro" id="IPR029787">
    <property type="entry name" value="Nucleotide_cyclase"/>
</dbReference>
<dbReference type="EMBL" id="JBHSLD010000028">
    <property type="protein sequence ID" value="MFC5382713.1"/>
    <property type="molecule type" value="Genomic_DNA"/>
</dbReference>
<evidence type="ECO:0000259" key="4">
    <source>
        <dbReference type="PROSITE" id="PS50887"/>
    </source>
</evidence>
<dbReference type="NCBIfam" id="TIGR00254">
    <property type="entry name" value="GGDEF"/>
    <property type="match status" value="1"/>
</dbReference>
<dbReference type="InterPro" id="IPR013767">
    <property type="entry name" value="PAS_fold"/>
</dbReference>
<evidence type="ECO:0000313" key="6">
    <source>
        <dbReference type="Proteomes" id="UP001596122"/>
    </source>
</evidence>
<dbReference type="InterPro" id="IPR052155">
    <property type="entry name" value="Biofilm_reg_signaling"/>
</dbReference>
<dbReference type="SMART" id="SM00091">
    <property type="entry name" value="PAS"/>
    <property type="match status" value="2"/>
</dbReference>
<feature type="domain" description="PAC" evidence="2">
    <location>
        <begin position="116"/>
        <end position="169"/>
    </location>
</feature>
<dbReference type="Proteomes" id="UP001596122">
    <property type="component" value="Unassembled WGS sequence"/>
</dbReference>
<dbReference type="Gene3D" id="3.30.70.270">
    <property type="match status" value="1"/>
</dbReference>